<name>A0ABV7F8Q8_9BURK</name>
<gene>
    <name evidence="1" type="ORF">ACFOFO_26390</name>
</gene>
<reference evidence="2" key="1">
    <citation type="journal article" date="2019" name="Int. J. Syst. Evol. Microbiol.">
        <title>The Global Catalogue of Microorganisms (GCM) 10K type strain sequencing project: providing services to taxonomists for standard genome sequencing and annotation.</title>
        <authorList>
            <consortium name="The Broad Institute Genomics Platform"/>
            <consortium name="The Broad Institute Genome Sequencing Center for Infectious Disease"/>
            <person name="Wu L."/>
            <person name="Ma J."/>
        </authorList>
    </citation>
    <scope>NUCLEOTIDE SEQUENCE [LARGE SCALE GENOMIC DNA]</scope>
    <source>
        <strain evidence="2">KCTC 42986</strain>
    </source>
</reference>
<comment type="caution">
    <text evidence="1">The sequence shown here is derived from an EMBL/GenBank/DDBJ whole genome shotgun (WGS) entry which is preliminary data.</text>
</comment>
<dbReference type="Proteomes" id="UP001595530">
    <property type="component" value="Unassembled WGS sequence"/>
</dbReference>
<protein>
    <submittedName>
        <fullName evidence="1">Uncharacterized protein</fullName>
    </submittedName>
</protein>
<sequence>MVEHEKALVSFDRFVELLNEELKHSPSYRDGMRFINMGTGYDFIAPMLSITENQKLDKWVFDRVRGKYSIAL</sequence>
<organism evidence="1 2">
    <name type="scientific">Undibacterium arcticum</name>
    <dbReference type="NCBI Taxonomy" id="1762892"/>
    <lineage>
        <taxon>Bacteria</taxon>
        <taxon>Pseudomonadati</taxon>
        <taxon>Pseudomonadota</taxon>
        <taxon>Betaproteobacteria</taxon>
        <taxon>Burkholderiales</taxon>
        <taxon>Oxalobacteraceae</taxon>
        <taxon>Undibacterium</taxon>
    </lineage>
</organism>
<dbReference type="RefSeq" id="WP_390333533.1">
    <property type="nucleotide sequence ID" value="NZ_JBHRTP010000125.1"/>
</dbReference>
<keyword evidence="2" id="KW-1185">Reference proteome</keyword>
<evidence type="ECO:0000313" key="1">
    <source>
        <dbReference type="EMBL" id="MFC3111427.1"/>
    </source>
</evidence>
<dbReference type="EMBL" id="JBHRTP010000125">
    <property type="protein sequence ID" value="MFC3111427.1"/>
    <property type="molecule type" value="Genomic_DNA"/>
</dbReference>
<accession>A0ABV7F8Q8</accession>
<proteinExistence type="predicted"/>
<evidence type="ECO:0000313" key="2">
    <source>
        <dbReference type="Proteomes" id="UP001595530"/>
    </source>
</evidence>